<evidence type="ECO:0000256" key="2">
    <source>
        <dbReference type="ARBA" id="ARBA00004236"/>
    </source>
</evidence>
<dbReference type="InterPro" id="IPR003594">
    <property type="entry name" value="HATPase_dom"/>
</dbReference>
<dbReference type="EC" id="2.7.13.3" evidence="3"/>
<keyword evidence="9" id="KW-1133">Transmembrane helix</keyword>
<keyword evidence="4" id="KW-0597">Phosphoprotein</keyword>
<keyword evidence="9" id="KW-0812">Transmembrane</keyword>
<feature type="transmembrane region" description="Helical" evidence="9">
    <location>
        <begin position="6"/>
        <end position="30"/>
    </location>
</feature>
<dbReference type="Proteomes" id="UP000316747">
    <property type="component" value="Unassembled WGS sequence"/>
</dbReference>
<dbReference type="InterPro" id="IPR003661">
    <property type="entry name" value="HisK_dim/P_dom"/>
</dbReference>
<evidence type="ECO:0000256" key="5">
    <source>
        <dbReference type="ARBA" id="ARBA00022679"/>
    </source>
</evidence>
<dbReference type="InterPro" id="IPR036890">
    <property type="entry name" value="HATPase_C_sf"/>
</dbReference>
<dbReference type="GO" id="GO:0005886">
    <property type="term" value="C:plasma membrane"/>
    <property type="evidence" value="ECO:0007669"/>
    <property type="project" value="UniProtKB-SubCell"/>
</dbReference>
<keyword evidence="12" id="KW-1185">Reference proteome</keyword>
<dbReference type="CDD" id="cd00082">
    <property type="entry name" value="HisKA"/>
    <property type="match status" value="1"/>
</dbReference>
<dbReference type="PRINTS" id="PR00344">
    <property type="entry name" value="BCTRLSENSOR"/>
</dbReference>
<dbReference type="Pfam" id="PF00512">
    <property type="entry name" value="HisKA"/>
    <property type="match status" value="1"/>
</dbReference>
<dbReference type="OrthoDB" id="9806130at2"/>
<sequence length="337" mass="34357">MSTQVSALALAAGVTLVVGLLGVLVVVALARRSVGNAAVAAPVVVVIAVAAGVYASARAMFLQPEDSTTVLLILVAAVPIAAVLGGLVARRVIDADRAATADRMARELEARAEADRRELVAWVSHDLRTPLAGIWAISEAVEDGVATDVPAAMSQVRDSVRQMGDLVDTLLALSRLQAADPALQMTELDVGDLVSDAVAALQPLADAEGVRLTGSAGPVVRAVVAPGEVRRAVANLVVNGIRHTPRGGEVRTTVTPDGDGVVVAVVDQCGGIPDDVIGRVFETGYRGTAARSPGEGRGSGLGLAIVAGVARAHGGSAEVTNVDGGCRFTLRLPAHRR</sequence>
<dbReference type="Gene3D" id="3.30.565.10">
    <property type="entry name" value="Histidine kinase-like ATPase, C-terminal domain"/>
    <property type="match status" value="1"/>
</dbReference>
<evidence type="ECO:0000256" key="1">
    <source>
        <dbReference type="ARBA" id="ARBA00000085"/>
    </source>
</evidence>
<dbReference type="CDD" id="cd00075">
    <property type="entry name" value="HATPase"/>
    <property type="match status" value="1"/>
</dbReference>
<dbReference type="SMART" id="SM00388">
    <property type="entry name" value="HisKA"/>
    <property type="match status" value="1"/>
</dbReference>
<dbReference type="RefSeq" id="WP_141843972.1">
    <property type="nucleotide sequence ID" value="NZ_VFPM01000002.1"/>
</dbReference>
<dbReference type="InterPro" id="IPR036097">
    <property type="entry name" value="HisK_dim/P_sf"/>
</dbReference>
<feature type="transmembrane region" description="Helical" evidence="9">
    <location>
        <begin position="69"/>
        <end position="89"/>
    </location>
</feature>
<comment type="subcellular location">
    <subcellularLocation>
        <location evidence="2">Cell membrane</location>
    </subcellularLocation>
</comment>
<organism evidence="11 12">
    <name type="scientific">Humibacillus xanthopallidus</name>
    <dbReference type="NCBI Taxonomy" id="412689"/>
    <lineage>
        <taxon>Bacteria</taxon>
        <taxon>Bacillati</taxon>
        <taxon>Actinomycetota</taxon>
        <taxon>Actinomycetes</taxon>
        <taxon>Micrococcales</taxon>
        <taxon>Intrasporangiaceae</taxon>
        <taxon>Humibacillus</taxon>
    </lineage>
</organism>
<dbReference type="GO" id="GO:0016036">
    <property type="term" value="P:cellular response to phosphate starvation"/>
    <property type="evidence" value="ECO:0007669"/>
    <property type="project" value="TreeGrafter"/>
</dbReference>
<dbReference type="InterPro" id="IPR005467">
    <property type="entry name" value="His_kinase_dom"/>
</dbReference>
<proteinExistence type="predicted"/>
<dbReference type="Pfam" id="PF02518">
    <property type="entry name" value="HATPase_c"/>
    <property type="match status" value="1"/>
</dbReference>
<accession>A0A543HUD1</accession>
<dbReference type="SUPFAM" id="SSF55874">
    <property type="entry name" value="ATPase domain of HSP90 chaperone/DNA topoisomerase II/histidine kinase"/>
    <property type="match status" value="1"/>
</dbReference>
<dbReference type="GO" id="GO:0000155">
    <property type="term" value="F:phosphorelay sensor kinase activity"/>
    <property type="evidence" value="ECO:0007669"/>
    <property type="project" value="InterPro"/>
</dbReference>
<dbReference type="PANTHER" id="PTHR45453">
    <property type="entry name" value="PHOSPHATE REGULON SENSOR PROTEIN PHOR"/>
    <property type="match status" value="1"/>
</dbReference>
<dbReference type="InterPro" id="IPR050351">
    <property type="entry name" value="BphY/WalK/GraS-like"/>
</dbReference>
<dbReference type="InterPro" id="IPR004358">
    <property type="entry name" value="Sig_transdc_His_kin-like_C"/>
</dbReference>
<comment type="caution">
    <text evidence="11">The sequence shown here is derived from an EMBL/GenBank/DDBJ whole genome shotgun (WGS) entry which is preliminary data.</text>
</comment>
<keyword evidence="9" id="KW-0472">Membrane</keyword>
<evidence type="ECO:0000256" key="3">
    <source>
        <dbReference type="ARBA" id="ARBA00012438"/>
    </source>
</evidence>
<dbReference type="EMBL" id="VFPM01000002">
    <property type="protein sequence ID" value="TQM61966.1"/>
    <property type="molecule type" value="Genomic_DNA"/>
</dbReference>
<evidence type="ECO:0000313" key="11">
    <source>
        <dbReference type="EMBL" id="TQM61966.1"/>
    </source>
</evidence>
<evidence type="ECO:0000256" key="9">
    <source>
        <dbReference type="SAM" id="Phobius"/>
    </source>
</evidence>
<protein>
    <recommendedName>
        <fullName evidence="8">Sensor-like histidine kinase SenX3</fullName>
        <ecNumber evidence="3">2.7.13.3</ecNumber>
    </recommendedName>
</protein>
<keyword evidence="6 11" id="KW-0418">Kinase</keyword>
<name>A0A543HUD1_9MICO</name>
<evidence type="ECO:0000313" key="12">
    <source>
        <dbReference type="Proteomes" id="UP000316747"/>
    </source>
</evidence>
<evidence type="ECO:0000259" key="10">
    <source>
        <dbReference type="PROSITE" id="PS50109"/>
    </source>
</evidence>
<evidence type="ECO:0000256" key="4">
    <source>
        <dbReference type="ARBA" id="ARBA00022553"/>
    </source>
</evidence>
<dbReference type="PANTHER" id="PTHR45453:SF1">
    <property type="entry name" value="PHOSPHATE REGULON SENSOR PROTEIN PHOR"/>
    <property type="match status" value="1"/>
</dbReference>
<dbReference type="SMART" id="SM00387">
    <property type="entry name" value="HATPase_c"/>
    <property type="match status" value="1"/>
</dbReference>
<keyword evidence="7" id="KW-0902">Two-component regulatory system</keyword>
<dbReference type="AlphaFoldDB" id="A0A543HUD1"/>
<feature type="domain" description="Histidine kinase" evidence="10">
    <location>
        <begin position="122"/>
        <end position="336"/>
    </location>
</feature>
<dbReference type="PROSITE" id="PS50109">
    <property type="entry name" value="HIS_KIN"/>
    <property type="match status" value="1"/>
</dbReference>
<comment type="catalytic activity">
    <reaction evidence="1">
        <text>ATP + protein L-histidine = ADP + protein N-phospho-L-histidine.</text>
        <dbReference type="EC" id="2.7.13.3"/>
    </reaction>
</comment>
<evidence type="ECO:0000256" key="6">
    <source>
        <dbReference type="ARBA" id="ARBA00022777"/>
    </source>
</evidence>
<dbReference type="Gene3D" id="1.10.287.130">
    <property type="match status" value="1"/>
</dbReference>
<feature type="transmembrane region" description="Helical" evidence="9">
    <location>
        <begin position="37"/>
        <end position="57"/>
    </location>
</feature>
<reference evidence="11 12" key="1">
    <citation type="submission" date="2019-06" db="EMBL/GenBank/DDBJ databases">
        <title>Genome sequencing of plant associated microbes to promote plant fitness in Sorghum bicolor and Oryza sativa.</title>
        <authorList>
            <person name="Coleman-Derr D."/>
        </authorList>
    </citation>
    <scope>NUCLEOTIDE SEQUENCE [LARGE SCALE GENOMIC DNA]</scope>
    <source>
        <strain evidence="11 12">KV-663</strain>
    </source>
</reference>
<keyword evidence="5" id="KW-0808">Transferase</keyword>
<evidence type="ECO:0000256" key="7">
    <source>
        <dbReference type="ARBA" id="ARBA00023012"/>
    </source>
</evidence>
<dbReference type="GO" id="GO:0004721">
    <property type="term" value="F:phosphoprotein phosphatase activity"/>
    <property type="evidence" value="ECO:0007669"/>
    <property type="project" value="TreeGrafter"/>
</dbReference>
<gene>
    <name evidence="11" type="ORF">FBY41_1988</name>
</gene>
<dbReference type="SUPFAM" id="SSF47384">
    <property type="entry name" value="Homodimeric domain of signal transducing histidine kinase"/>
    <property type="match status" value="1"/>
</dbReference>
<evidence type="ECO:0000256" key="8">
    <source>
        <dbReference type="ARBA" id="ARBA00039401"/>
    </source>
</evidence>